<gene>
    <name evidence="1" type="ORF">S01H4_22305</name>
</gene>
<dbReference type="InterPro" id="IPR005362">
    <property type="entry name" value="UPF0164"/>
</dbReference>
<dbReference type="Pfam" id="PF03687">
    <property type="entry name" value="UPF0164"/>
    <property type="match status" value="1"/>
</dbReference>
<organism evidence="1">
    <name type="scientific">marine sediment metagenome</name>
    <dbReference type="NCBI Taxonomy" id="412755"/>
    <lineage>
        <taxon>unclassified sequences</taxon>
        <taxon>metagenomes</taxon>
        <taxon>ecological metagenomes</taxon>
    </lineage>
</organism>
<feature type="non-terminal residue" evidence="1">
    <location>
        <position position="336"/>
    </location>
</feature>
<dbReference type="EMBL" id="BART01010199">
    <property type="protein sequence ID" value="GAG86404.1"/>
    <property type="molecule type" value="Genomic_DNA"/>
</dbReference>
<evidence type="ECO:0008006" key="2">
    <source>
        <dbReference type="Google" id="ProtNLM"/>
    </source>
</evidence>
<dbReference type="AlphaFoldDB" id="X1AU41"/>
<comment type="caution">
    <text evidence="1">The sequence shown here is derived from an EMBL/GenBank/DDBJ whole genome shotgun (WGS) entry which is preliminary data.</text>
</comment>
<protein>
    <recommendedName>
        <fullName evidence="2">DUF5723 domain-containing protein</fullName>
    </recommendedName>
</protein>
<reference evidence="1" key="1">
    <citation type="journal article" date="2014" name="Front. Microbiol.">
        <title>High frequency of phylogenetically diverse reductive dehalogenase-homologous genes in deep subseafloor sedimentary metagenomes.</title>
        <authorList>
            <person name="Kawai M."/>
            <person name="Futagami T."/>
            <person name="Toyoda A."/>
            <person name="Takaki Y."/>
            <person name="Nishi S."/>
            <person name="Hori S."/>
            <person name="Arai W."/>
            <person name="Tsubouchi T."/>
            <person name="Morono Y."/>
            <person name="Uchiyama I."/>
            <person name="Ito T."/>
            <person name="Fujiyama A."/>
            <person name="Inagaki F."/>
            <person name="Takami H."/>
        </authorList>
    </citation>
    <scope>NUCLEOTIDE SEQUENCE</scope>
    <source>
        <strain evidence="1">Expedition CK06-06</strain>
    </source>
</reference>
<accession>X1AU41</accession>
<name>X1AU41_9ZZZZ</name>
<proteinExistence type="predicted"/>
<evidence type="ECO:0000313" key="1">
    <source>
        <dbReference type="EMBL" id="GAG86404.1"/>
    </source>
</evidence>
<sequence length="336" mass="37624">MKRLTILILLFFSPVFTVFPEYSDFYYNLSEAFSIFADPNTGLTIFPTLLIPLGGKYEGMGTAYTAVSQDSGYLESNPSASSILELSELSFIHHSWIADSNIEGVIYTVRYNDLGIGVGGKFLYIPFTEYNEWGVRESKGYISETIATLNISYNFFSNYYFYGLAIGANLKAAYRNIPVVIFPDQSAIMAMIDIGLLTRLNLFKFYVSRNKNFSFGAVLKNIGLPALGEPLPTMATIGLAYSPFRPITLALDFNYPLSFYPEKYPAERWYIASGLNVTVTNFLSIQSGFQFKGDNPRVSIGSTIDLEKISFIVNYNLDLSGRLNPLDKFSIEAKLN</sequence>